<protein>
    <submittedName>
        <fullName evidence="2">Uncharacterized protein</fullName>
    </submittedName>
</protein>
<dbReference type="RefSeq" id="WP_187569891.1">
    <property type="nucleotide sequence ID" value="NZ_CP060711.1"/>
</dbReference>
<feature type="region of interest" description="Disordered" evidence="1">
    <location>
        <begin position="96"/>
        <end position="119"/>
    </location>
</feature>
<proteinExistence type="predicted"/>
<dbReference type="AlphaFoldDB" id="A0A7G9QS04"/>
<dbReference type="EMBL" id="CP060711">
    <property type="protein sequence ID" value="QNN46129.1"/>
    <property type="molecule type" value="Genomic_DNA"/>
</dbReference>
<dbReference type="Proteomes" id="UP000515977">
    <property type="component" value="Chromosome"/>
</dbReference>
<sequence length="119" mass="12646">MSESSGYVVFFFPQALEALGEAIKPYLQDGPAGPHVACHEIDTGGAFIEMTLQGRAPDGHGVELELMVPSNMVRMIVSAHSDNDFGFYNRNRPSQAMLEPGLPPAQAPAPGIVPDKPAA</sequence>
<name>A0A7G9QS04_9GAMM</name>
<dbReference type="KEGG" id="tbv:H9L17_13225"/>
<gene>
    <name evidence="2" type="ORF">H9L17_13225</name>
</gene>
<evidence type="ECO:0000313" key="2">
    <source>
        <dbReference type="EMBL" id="QNN46129.1"/>
    </source>
</evidence>
<organism evidence="2 3">
    <name type="scientific">Thermomonas brevis</name>
    <dbReference type="NCBI Taxonomy" id="215691"/>
    <lineage>
        <taxon>Bacteria</taxon>
        <taxon>Pseudomonadati</taxon>
        <taxon>Pseudomonadota</taxon>
        <taxon>Gammaproteobacteria</taxon>
        <taxon>Lysobacterales</taxon>
        <taxon>Lysobacteraceae</taxon>
        <taxon>Thermomonas</taxon>
    </lineage>
</organism>
<keyword evidence="3" id="KW-1185">Reference proteome</keyword>
<accession>A0A7G9QS04</accession>
<evidence type="ECO:0000256" key="1">
    <source>
        <dbReference type="SAM" id="MobiDB-lite"/>
    </source>
</evidence>
<reference evidence="2 3" key="1">
    <citation type="submission" date="2020-08" db="EMBL/GenBank/DDBJ databases">
        <title>Genome sequence of Thermomonas brevis KACC 16975T.</title>
        <authorList>
            <person name="Hyun D.-W."/>
            <person name="Bae J.-W."/>
        </authorList>
    </citation>
    <scope>NUCLEOTIDE SEQUENCE [LARGE SCALE GENOMIC DNA]</scope>
    <source>
        <strain evidence="2 3">KACC 16975</strain>
    </source>
</reference>
<evidence type="ECO:0000313" key="3">
    <source>
        <dbReference type="Proteomes" id="UP000515977"/>
    </source>
</evidence>